<gene>
    <name evidence="3" type="ORF">SAMN05216508_101206</name>
</gene>
<accession>A0A1I7F266</accession>
<dbReference type="PANTHER" id="PTHR34039:SF1">
    <property type="entry name" value="UPF0102 PROTEIN YRAN"/>
    <property type="match status" value="1"/>
</dbReference>
<sequence>MKDRKLLGDLGEEMAAGILYAEGYDILERKFRCRLGELDLILRKNGVICFCEVKTRMNGGESGPEEAVDRRKRHRIRGAAAYYLKEQHLEHAPVTFLVMGIQIMETVDPFLD</sequence>
<keyword evidence="4" id="KW-1185">Reference proteome</keyword>
<evidence type="ECO:0000256" key="1">
    <source>
        <dbReference type="ARBA" id="ARBA00006738"/>
    </source>
</evidence>
<dbReference type="InterPro" id="IPR003509">
    <property type="entry name" value="UPF0102_YraN-like"/>
</dbReference>
<dbReference type="Pfam" id="PF02021">
    <property type="entry name" value="UPF0102"/>
    <property type="match status" value="1"/>
</dbReference>
<dbReference type="InterPro" id="IPR011335">
    <property type="entry name" value="Restrct_endonuc-II-like"/>
</dbReference>
<comment type="similarity">
    <text evidence="1 2">Belongs to the UPF0102 family.</text>
</comment>
<dbReference type="EMBL" id="FPBT01000001">
    <property type="protein sequence ID" value="SFU30268.1"/>
    <property type="molecule type" value="Genomic_DNA"/>
</dbReference>
<dbReference type="OrthoDB" id="9802516at2"/>
<dbReference type="Proteomes" id="UP000198817">
    <property type="component" value="Unassembled WGS sequence"/>
</dbReference>
<keyword evidence="3" id="KW-0540">Nuclease</keyword>
<dbReference type="InterPro" id="IPR011856">
    <property type="entry name" value="tRNA_endonuc-like_dom_sf"/>
</dbReference>
<evidence type="ECO:0000256" key="2">
    <source>
        <dbReference type="HAMAP-Rule" id="MF_00048"/>
    </source>
</evidence>
<reference evidence="3 4" key="1">
    <citation type="submission" date="2016-10" db="EMBL/GenBank/DDBJ databases">
        <authorList>
            <person name="de Groot N.N."/>
        </authorList>
    </citation>
    <scope>NUCLEOTIDE SEQUENCE [LARGE SCALE GENOMIC DNA]</scope>
    <source>
        <strain evidence="3 4">KHGC13</strain>
    </source>
</reference>
<dbReference type="GO" id="GO:0004519">
    <property type="term" value="F:endonuclease activity"/>
    <property type="evidence" value="ECO:0007669"/>
    <property type="project" value="UniProtKB-KW"/>
</dbReference>
<dbReference type="PANTHER" id="PTHR34039">
    <property type="entry name" value="UPF0102 PROTEIN YRAN"/>
    <property type="match status" value="1"/>
</dbReference>
<proteinExistence type="inferred from homology"/>
<dbReference type="HAMAP" id="MF_00048">
    <property type="entry name" value="UPF0102"/>
    <property type="match status" value="1"/>
</dbReference>
<evidence type="ECO:0000313" key="4">
    <source>
        <dbReference type="Proteomes" id="UP000198817"/>
    </source>
</evidence>
<keyword evidence="3" id="KW-0378">Hydrolase</keyword>
<organism evidence="3 4">
    <name type="scientific">Eubacterium pyruvativorans</name>
    <dbReference type="NCBI Taxonomy" id="155865"/>
    <lineage>
        <taxon>Bacteria</taxon>
        <taxon>Bacillati</taxon>
        <taxon>Bacillota</taxon>
        <taxon>Clostridia</taxon>
        <taxon>Eubacteriales</taxon>
        <taxon>Eubacteriaceae</taxon>
        <taxon>Eubacterium</taxon>
    </lineage>
</organism>
<dbReference type="AlphaFoldDB" id="A0A1I7F266"/>
<dbReference type="RefSeq" id="WP_090469389.1">
    <property type="nucleotide sequence ID" value="NZ_FOWF01000005.1"/>
</dbReference>
<dbReference type="GO" id="GO:0003676">
    <property type="term" value="F:nucleic acid binding"/>
    <property type="evidence" value="ECO:0007669"/>
    <property type="project" value="InterPro"/>
</dbReference>
<dbReference type="Gene3D" id="3.40.1350.10">
    <property type="match status" value="1"/>
</dbReference>
<evidence type="ECO:0000313" key="3">
    <source>
        <dbReference type="EMBL" id="SFU30268.1"/>
    </source>
</evidence>
<protein>
    <recommendedName>
        <fullName evidence="2">UPF0102 protein SAMN05216508_101206</fullName>
    </recommendedName>
</protein>
<dbReference type="SUPFAM" id="SSF52980">
    <property type="entry name" value="Restriction endonuclease-like"/>
    <property type="match status" value="1"/>
</dbReference>
<keyword evidence="3" id="KW-0255">Endonuclease</keyword>
<name>A0A1I7F266_9FIRM</name>
<dbReference type="STRING" id="155865.SAMN05216515_10560"/>